<feature type="transmembrane region" description="Helical" evidence="6">
    <location>
        <begin position="245"/>
        <end position="270"/>
    </location>
</feature>
<organism evidence="7 8">
    <name type="scientific">Biomphalaria glabrata</name>
    <name type="common">Bloodfluke planorb</name>
    <name type="synonym">Freshwater snail</name>
    <dbReference type="NCBI Taxonomy" id="6526"/>
    <lineage>
        <taxon>Eukaryota</taxon>
        <taxon>Metazoa</taxon>
        <taxon>Spiralia</taxon>
        <taxon>Lophotrochozoa</taxon>
        <taxon>Mollusca</taxon>
        <taxon>Gastropoda</taxon>
        <taxon>Heterobranchia</taxon>
        <taxon>Euthyneura</taxon>
        <taxon>Panpulmonata</taxon>
        <taxon>Hygrophila</taxon>
        <taxon>Lymnaeoidea</taxon>
        <taxon>Planorbidae</taxon>
        <taxon>Biomphalaria</taxon>
    </lineage>
</organism>
<feature type="transmembrane region" description="Helical" evidence="6">
    <location>
        <begin position="56"/>
        <end position="77"/>
    </location>
</feature>
<accession>A0A9W3AT14</accession>
<dbReference type="OrthoDB" id="5982228at2759"/>
<feature type="transmembrane region" description="Helical" evidence="6">
    <location>
        <begin position="205"/>
        <end position="225"/>
    </location>
</feature>
<dbReference type="GeneID" id="106059322"/>
<evidence type="ECO:0000256" key="6">
    <source>
        <dbReference type="SAM" id="Phobius"/>
    </source>
</evidence>
<feature type="region of interest" description="Disordered" evidence="5">
    <location>
        <begin position="1"/>
        <end position="22"/>
    </location>
</feature>
<keyword evidence="7" id="KW-1185">Reference proteome</keyword>
<evidence type="ECO:0000256" key="1">
    <source>
        <dbReference type="ARBA" id="ARBA00004141"/>
    </source>
</evidence>
<evidence type="ECO:0000256" key="5">
    <source>
        <dbReference type="SAM" id="MobiDB-lite"/>
    </source>
</evidence>
<evidence type="ECO:0000256" key="3">
    <source>
        <dbReference type="ARBA" id="ARBA00022989"/>
    </source>
</evidence>
<evidence type="ECO:0000256" key="4">
    <source>
        <dbReference type="ARBA" id="ARBA00023136"/>
    </source>
</evidence>
<feature type="transmembrane region" description="Helical" evidence="6">
    <location>
        <begin position="176"/>
        <end position="193"/>
    </location>
</feature>
<feature type="transmembrane region" description="Helical" evidence="6">
    <location>
        <begin position="137"/>
        <end position="156"/>
    </location>
</feature>
<dbReference type="Gene3D" id="1.20.1740.10">
    <property type="entry name" value="Amino acid/polyamine transporter I"/>
    <property type="match status" value="1"/>
</dbReference>
<dbReference type="OMA" id="FRDCAIS"/>
<protein>
    <submittedName>
        <fullName evidence="8 9">Large neutral amino acids transporter small subunit 1-like</fullName>
    </submittedName>
</protein>
<feature type="transmembrane region" description="Helical" evidence="6">
    <location>
        <begin position="464"/>
        <end position="484"/>
    </location>
</feature>
<reference evidence="8 9" key="1">
    <citation type="submission" date="2025-04" db="UniProtKB">
        <authorList>
            <consortium name="RefSeq"/>
        </authorList>
    </citation>
    <scope>IDENTIFICATION</scope>
</reference>
<feature type="transmembrane region" description="Helical" evidence="6">
    <location>
        <begin position="436"/>
        <end position="458"/>
    </location>
</feature>
<dbReference type="GO" id="GO:0015179">
    <property type="term" value="F:L-amino acid transmembrane transporter activity"/>
    <property type="evidence" value="ECO:0007669"/>
    <property type="project" value="TreeGrafter"/>
</dbReference>
<keyword evidence="2 6" id="KW-0812">Transmembrane</keyword>
<dbReference type="PANTHER" id="PTHR11785:SF516">
    <property type="entry name" value="AMINO ACID PERMEASE_ SLC12A DOMAIN-CONTAINING PROTEIN"/>
    <property type="match status" value="1"/>
</dbReference>
<keyword evidence="4 6" id="KW-0472">Membrane</keyword>
<evidence type="ECO:0000313" key="8">
    <source>
        <dbReference type="RefSeq" id="XP_055890299.1"/>
    </source>
</evidence>
<gene>
    <name evidence="8 9" type="primary">LOC106059322</name>
</gene>
<feature type="transmembrane region" description="Helical" evidence="6">
    <location>
        <begin position="89"/>
        <end position="116"/>
    </location>
</feature>
<feature type="transmembrane region" description="Helical" evidence="6">
    <location>
        <begin position="402"/>
        <end position="424"/>
    </location>
</feature>
<feature type="compositionally biased region" description="Polar residues" evidence="5">
    <location>
        <begin position="1"/>
        <end position="10"/>
    </location>
</feature>
<dbReference type="PANTHER" id="PTHR11785">
    <property type="entry name" value="AMINO ACID TRANSPORTER"/>
    <property type="match status" value="1"/>
</dbReference>
<dbReference type="InterPro" id="IPR050598">
    <property type="entry name" value="AminoAcid_Transporter"/>
</dbReference>
<evidence type="ECO:0000256" key="2">
    <source>
        <dbReference type="ARBA" id="ARBA00022692"/>
    </source>
</evidence>
<evidence type="ECO:0000313" key="7">
    <source>
        <dbReference type="Proteomes" id="UP001165740"/>
    </source>
</evidence>
<dbReference type="RefSeq" id="XP_055890299.1">
    <property type="nucleotide sequence ID" value="XM_056034324.1"/>
</dbReference>
<dbReference type="GO" id="GO:0016020">
    <property type="term" value="C:membrane"/>
    <property type="evidence" value="ECO:0007669"/>
    <property type="project" value="UniProtKB-SubCell"/>
</dbReference>
<comment type="subcellular location">
    <subcellularLocation>
        <location evidence="1">Membrane</location>
        <topology evidence="1">Multi-pass membrane protein</topology>
    </subcellularLocation>
</comment>
<dbReference type="RefSeq" id="XP_055890300.1">
    <property type="nucleotide sequence ID" value="XM_056034325.1"/>
</dbReference>
<name>A0A9W3AT14_BIOGL</name>
<keyword evidence="3 6" id="KW-1133">Transmembrane helix</keyword>
<feature type="transmembrane region" description="Helical" evidence="6">
    <location>
        <begin position="323"/>
        <end position="356"/>
    </location>
</feature>
<dbReference type="PIRSF" id="PIRSF006060">
    <property type="entry name" value="AA_transporter"/>
    <property type="match status" value="1"/>
</dbReference>
<sequence>MNRSSGLLNTSRHKNTDTDKYHEKETCNKNVAVKDNTIINGDINEQVKKVELKKSISFFGIVAIAIANIGGTGIFIAPTTILKFCGSPGLAMIMWTAGGFMQASMATCVMEVALMFHKAGGPYYFVYQTFGDLPGFVFMWGYLIFLAAPSWALGAYTTSLYSLSMVYKDCSPPEELVKLLAAWIMISVIAINCTYMKVITVIQKFLTSCKVIALIIIIILGLMQVPTDIGQEHIYHFMDGTNKDVGHIALALFAAFYGFGGWPIITILTEEVKKPERDLPRGLGFSFLFLITTMVAANFAYFTVLSKEDALKSDAVAMLFARMIHPVLPFVLVVLICLCSIGTLNVLILSQSRMIFAAGRNGHMPRFMTMLHKKFHTPWPATFALGSLAIVMLLTAESIESLISVVSLYTGLMILILLLCFFTLRWKSPTIHRPLRVPLILPILATILTVFLIVVSVKEKTQELGFVALVVFLGVPVYFICISWQKPANFFRHIDTVGRYLQLSLNLHYENAI</sequence>
<dbReference type="Pfam" id="PF13520">
    <property type="entry name" value="AA_permease_2"/>
    <property type="match status" value="1"/>
</dbReference>
<proteinExistence type="predicted"/>
<feature type="transmembrane region" description="Helical" evidence="6">
    <location>
        <begin position="282"/>
        <end position="303"/>
    </location>
</feature>
<dbReference type="Proteomes" id="UP001165740">
    <property type="component" value="Chromosome 7"/>
</dbReference>
<dbReference type="AlphaFoldDB" id="A0A9W3AT14"/>
<dbReference type="InterPro" id="IPR002293">
    <property type="entry name" value="AA/rel_permease1"/>
</dbReference>
<feature type="transmembrane region" description="Helical" evidence="6">
    <location>
        <begin position="377"/>
        <end position="396"/>
    </location>
</feature>
<evidence type="ECO:0000313" key="9">
    <source>
        <dbReference type="RefSeq" id="XP_055890300.1"/>
    </source>
</evidence>